<accession>A0AAU9E9T0</accession>
<evidence type="ECO:0000313" key="3">
    <source>
        <dbReference type="EMBL" id="BEP30253.1"/>
    </source>
</evidence>
<dbReference type="GO" id="GO:0043828">
    <property type="term" value="F:tRNA 2-selenouridine synthase activity"/>
    <property type="evidence" value="ECO:0007669"/>
    <property type="project" value="InterPro"/>
</dbReference>
<dbReference type="Pfam" id="PF00581">
    <property type="entry name" value="Rhodanese"/>
    <property type="match status" value="1"/>
</dbReference>
<keyword evidence="1" id="KW-0711">Selenium</keyword>
<dbReference type="NCBIfam" id="NF008750">
    <property type="entry name" value="PRK11784.1-2"/>
    <property type="match status" value="1"/>
</dbReference>
<name>A0AAU9E9T0_9FIRM</name>
<dbReference type="PANTHER" id="PTHR30401:SF0">
    <property type="entry name" value="TRNA 2-SELENOURIDINE SYNTHASE"/>
    <property type="match status" value="1"/>
</dbReference>
<organism evidence="3 4">
    <name type="scientific">Helicovermis profundi</name>
    <dbReference type="NCBI Taxonomy" id="3065157"/>
    <lineage>
        <taxon>Bacteria</taxon>
        <taxon>Bacillati</taxon>
        <taxon>Bacillota</taxon>
        <taxon>Clostridia</taxon>
        <taxon>Helicovermis</taxon>
    </lineage>
</organism>
<dbReference type="InterPro" id="IPR058840">
    <property type="entry name" value="AAA_SelU"/>
</dbReference>
<reference evidence="3 4" key="1">
    <citation type="submission" date="2023-08" db="EMBL/GenBank/DDBJ databases">
        <title>Helicovermis profunda gen. nov., sp. nov., a novel mesophilic, fermentative bacterium within the Bacillota from a deep-sea hydrothermal vent chimney.</title>
        <authorList>
            <person name="Miyazaki U."/>
            <person name="Mizutani D."/>
            <person name="Hashimoto Y."/>
            <person name="Tame A."/>
            <person name="Sawayama S."/>
            <person name="Miyazaki J."/>
            <person name="Takai K."/>
            <person name="Nakagawa S."/>
        </authorList>
    </citation>
    <scope>NUCLEOTIDE SEQUENCE [LARGE SCALE GENOMIC DNA]</scope>
    <source>
        <strain evidence="3 4">S502</strain>
    </source>
</reference>
<dbReference type="Pfam" id="PF26341">
    <property type="entry name" value="AAA_SelU"/>
    <property type="match status" value="1"/>
</dbReference>
<dbReference type="AlphaFoldDB" id="A0AAU9E9T0"/>
<evidence type="ECO:0000256" key="1">
    <source>
        <dbReference type="ARBA" id="ARBA00023266"/>
    </source>
</evidence>
<dbReference type="SMART" id="SM00450">
    <property type="entry name" value="RHOD"/>
    <property type="match status" value="1"/>
</dbReference>
<dbReference type="GO" id="GO:0002098">
    <property type="term" value="P:tRNA wobble uridine modification"/>
    <property type="evidence" value="ECO:0007669"/>
    <property type="project" value="InterPro"/>
</dbReference>
<dbReference type="InterPro" id="IPR017582">
    <property type="entry name" value="SelU"/>
</dbReference>
<dbReference type="InterPro" id="IPR001763">
    <property type="entry name" value="Rhodanese-like_dom"/>
</dbReference>
<dbReference type="KEGG" id="hprf:HLPR_25840"/>
<dbReference type="PROSITE" id="PS50206">
    <property type="entry name" value="RHODANESE_3"/>
    <property type="match status" value="1"/>
</dbReference>
<dbReference type="EMBL" id="AP028654">
    <property type="protein sequence ID" value="BEP30253.1"/>
    <property type="molecule type" value="Genomic_DNA"/>
</dbReference>
<dbReference type="NCBIfam" id="TIGR03167">
    <property type="entry name" value="tRNA_sel_U_synt"/>
    <property type="match status" value="1"/>
</dbReference>
<dbReference type="InterPro" id="IPR036873">
    <property type="entry name" value="Rhodanese-like_dom_sf"/>
</dbReference>
<dbReference type="PANTHER" id="PTHR30401">
    <property type="entry name" value="TRNA 2-SELENOURIDINE SYNTHASE"/>
    <property type="match status" value="1"/>
</dbReference>
<evidence type="ECO:0000313" key="4">
    <source>
        <dbReference type="Proteomes" id="UP001321786"/>
    </source>
</evidence>
<dbReference type="RefSeq" id="WP_338535852.1">
    <property type="nucleotide sequence ID" value="NZ_AP028654.1"/>
</dbReference>
<sequence length="340" mass="39146">MIVDFNDLDEEYVFIDVRTPKEYMDGSIGKCFNIPLFTNDEREKVGTKYKKSVEKAKMLAIEAVSEKLPSIYAEFVKIYKKHKKVALYCARGGMRSQTLGSLLNALGYDVKVINGGYKGYRNTVISETERFCKEVKFIVFHGNTGVAKTDIINGLDEKGIDNIDLEGLARHRGSILGKVGIHEEIPQKNFEHGVYIALKNVKSGAMIVEAESKRIGRNYLSDCFMEAMSRGDHVFIDAGIDFRTRFIVDEYIKSDEDVNEIIEVFKNFTKGLGLEKCNELIEMMKAGRYSEVAKFLMIHYYDPKYMHKSDTYEYKNKFYVSDVKTSVDEIYNWLKKDYNF</sequence>
<protein>
    <submittedName>
        <fullName evidence="3">tRNA 2-selenouridine(34) synthase MnmH</fullName>
    </submittedName>
</protein>
<gene>
    <name evidence="3" type="primary">mnmH</name>
    <name evidence="3" type="ORF">HLPR_25840</name>
</gene>
<proteinExistence type="predicted"/>
<keyword evidence="4" id="KW-1185">Reference proteome</keyword>
<dbReference type="Proteomes" id="UP001321786">
    <property type="component" value="Chromosome"/>
</dbReference>
<evidence type="ECO:0000259" key="2">
    <source>
        <dbReference type="PROSITE" id="PS50206"/>
    </source>
</evidence>
<dbReference type="Gene3D" id="3.40.250.10">
    <property type="entry name" value="Rhodanese-like domain"/>
    <property type="match status" value="1"/>
</dbReference>
<feature type="domain" description="Rhodanese" evidence="2">
    <location>
        <begin position="8"/>
        <end position="129"/>
    </location>
</feature>
<dbReference type="SUPFAM" id="SSF52821">
    <property type="entry name" value="Rhodanese/Cell cycle control phosphatase"/>
    <property type="match status" value="1"/>
</dbReference>